<evidence type="ECO:0000256" key="6">
    <source>
        <dbReference type="ARBA" id="ARBA00022968"/>
    </source>
</evidence>
<comment type="similarity">
    <text evidence="2">Belongs to the MNN1/MNT family.</text>
</comment>
<organism evidence="11 12">
    <name type="scientific">Lachancea lanzarotensis</name>
    <dbReference type="NCBI Taxonomy" id="1245769"/>
    <lineage>
        <taxon>Eukaryota</taxon>
        <taxon>Fungi</taxon>
        <taxon>Dikarya</taxon>
        <taxon>Ascomycota</taxon>
        <taxon>Saccharomycotina</taxon>
        <taxon>Saccharomycetes</taxon>
        <taxon>Saccharomycetales</taxon>
        <taxon>Saccharomycetaceae</taxon>
        <taxon>Lachancea</taxon>
    </lineage>
</organism>
<dbReference type="GO" id="GO:0000033">
    <property type="term" value="F:alpha-1,3-mannosyltransferase activity"/>
    <property type="evidence" value="ECO:0007669"/>
    <property type="project" value="TreeGrafter"/>
</dbReference>
<evidence type="ECO:0000256" key="2">
    <source>
        <dbReference type="ARBA" id="ARBA00009105"/>
    </source>
</evidence>
<proteinExistence type="inferred from homology"/>
<evidence type="ECO:0000313" key="11">
    <source>
        <dbReference type="EMBL" id="CEP62089.1"/>
    </source>
</evidence>
<keyword evidence="5" id="KW-0812">Transmembrane</keyword>
<dbReference type="HOGENOM" id="CLU_015387_1_0_1"/>
<keyword evidence="7" id="KW-1133">Transmembrane helix</keyword>
<keyword evidence="12" id="KW-1185">Reference proteome</keyword>
<evidence type="ECO:0000256" key="10">
    <source>
        <dbReference type="SAM" id="MobiDB-lite"/>
    </source>
</evidence>
<gene>
    <name evidence="11" type="ORF">LALA0_S04e07536g</name>
</gene>
<feature type="region of interest" description="Disordered" evidence="10">
    <location>
        <begin position="55"/>
        <end position="77"/>
    </location>
</feature>
<accession>A0A0C7N6F8</accession>
<keyword evidence="3" id="KW-0328">Glycosyltransferase</keyword>
<dbReference type="RefSeq" id="XP_022628319.1">
    <property type="nucleotide sequence ID" value="XM_022772901.1"/>
</dbReference>
<name>A0A0C7N6F8_9SACH</name>
<dbReference type="InterPro" id="IPR022751">
    <property type="entry name" value="Alpha_mannosyltransferase"/>
</dbReference>
<evidence type="ECO:0000256" key="8">
    <source>
        <dbReference type="ARBA" id="ARBA00023136"/>
    </source>
</evidence>
<keyword evidence="4" id="KW-0808">Transferase</keyword>
<dbReference type="Proteomes" id="UP000054304">
    <property type="component" value="Unassembled WGS sequence"/>
</dbReference>
<dbReference type="GeneID" id="34685539"/>
<dbReference type="Pfam" id="PF11051">
    <property type="entry name" value="Mannosyl_trans3"/>
    <property type="match status" value="1"/>
</dbReference>
<dbReference type="PANTHER" id="PTHR31392">
    <property type="entry name" value="ALPHA-1,3-MANNOSYLTRANSFERASE MNN1-RELATED"/>
    <property type="match status" value="1"/>
</dbReference>
<evidence type="ECO:0000256" key="9">
    <source>
        <dbReference type="ARBA" id="ARBA00023180"/>
    </source>
</evidence>
<protein>
    <submittedName>
        <fullName evidence="11">LALA0S04e07536g1_1</fullName>
    </submittedName>
</protein>
<evidence type="ECO:0000256" key="1">
    <source>
        <dbReference type="ARBA" id="ARBA00004606"/>
    </source>
</evidence>
<dbReference type="PANTHER" id="PTHR31392:SF1">
    <property type="entry name" value="ALPHA-1,3-MANNOSYLTRANSFERASE MNN1-RELATED"/>
    <property type="match status" value="1"/>
</dbReference>
<dbReference type="InterPro" id="IPR029044">
    <property type="entry name" value="Nucleotide-diphossugar_trans"/>
</dbReference>
<dbReference type="AlphaFoldDB" id="A0A0C7N6F8"/>
<reference evidence="11 12" key="1">
    <citation type="submission" date="2014-12" db="EMBL/GenBank/DDBJ databases">
        <authorList>
            <person name="Neuveglise Cecile"/>
        </authorList>
    </citation>
    <scope>NUCLEOTIDE SEQUENCE [LARGE SCALE GENOMIC DNA]</scope>
    <source>
        <strain evidence="11 12">CBS 12615</strain>
    </source>
</reference>
<evidence type="ECO:0000313" key="12">
    <source>
        <dbReference type="Proteomes" id="UP000054304"/>
    </source>
</evidence>
<evidence type="ECO:0000256" key="7">
    <source>
        <dbReference type="ARBA" id="ARBA00022989"/>
    </source>
</evidence>
<comment type="subcellular location">
    <subcellularLocation>
        <location evidence="1">Membrane</location>
        <topology evidence="1">Single-pass type II membrane protein</topology>
    </subcellularLocation>
</comment>
<dbReference type="OrthoDB" id="430354at2759"/>
<keyword evidence="6" id="KW-0735">Signal-anchor</keyword>
<keyword evidence="9" id="KW-0325">Glycoprotein</keyword>
<sequence length="601" mass="67623">MAVLGRKPARRIVAAVVLLAALFSLNAVRRGLNKNSRTSLTRDVGAQLVSKWTLENSNGRTRTNGRGNQAQSSNNFKSPEQACSAYYDALYAAEPSWWNDYRENTAPSSDVAHEYEAENLKLIFERIRLFEACQKGNALPAAQIADLDARMFPFIRPGTTATFTSGDLSKSYENGAVPVVSGAPQDSFKFSFDPETSFVDNWKRLCLKSTGSNSRGIVMSFPDVHVSLVIRLLKVLDYQGNQLPIQIIHKGDLALESQRKISQSLPASQKLWFVNVKPMLDERFAMDFHSYRNKWLAAIFSTFQEIVFVDADVVPILPLQSYFTFEEYTSSGALFFKDRSFAHKFDFPYCVPELQSLQATPFEAKYFDHPRAIDKQLMVSMKPTPEHNIIQSLFVGHQRHHMDSGLFVLNKSKHMYALLAGIFLNLAPKLSRCTHGDKESLWLAFLLTNHEYRFHSIPASALGKPDESNEVCSIQVGHTNPDGSLLWFNGGFKFCKFSDGIDYDWNAYKKDELHDRFSSIEVARDFYESMISIEKAVVPDVSVNPWGGGFTDLCIGYTYCAKTSPGAGVTFTFSAEEQASFKEIGKIWMDATEESVPYFSS</sequence>
<evidence type="ECO:0000256" key="3">
    <source>
        <dbReference type="ARBA" id="ARBA00022676"/>
    </source>
</evidence>
<dbReference type="GO" id="GO:0005794">
    <property type="term" value="C:Golgi apparatus"/>
    <property type="evidence" value="ECO:0007669"/>
    <property type="project" value="TreeGrafter"/>
</dbReference>
<evidence type="ECO:0000256" key="4">
    <source>
        <dbReference type="ARBA" id="ARBA00022679"/>
    </source>
</evidence>
<dbReference type="GO" id="GO:0006493">
    <property type="term" value="P:protein O-linked glycosylation"/>
    <property type="evidence" value="ECO:0007669"/>
    <property type="project" value="TreeGrafter"/>
</dbReference>
<dbReference type="SUPFAM" id="SSF53448">
    <property type="entry name" value="Nucleotide-diphospho-sugar transferases"/>
    <property type="match status" value="1"/>
</dbReference>
<evidence type="ECO:0000256" key="5">
    <source>
        <dbReference type="ARBA" id="ARBA00022692"/>
    </source>
</evidence>
<dbReference type="EMBL" id="LN736363">
    <property type="protein sequence ID" value="CEP62089.1"/>
    <property type="molecule type" value="Genomic_DNA"/>
</dbReference>
<keyword evidence="8" id="KW-0472">Membrane</keyword>
<dbReference type="GO" id="GO:0016020">
    <property type="term" value="C:membrane"/>
    <property type="evidence" value="ECO:0007669"/>
    <property type="project" value="UniProtKB-SubCell"/>
</dbReference>